<reference evidence="2" key="1">
    <citation type="submission" date="2017-08" db="EMBL/GenBank/DDBJ databases">
        <authorList>
            <person name="Polle J.E."/>
            <person name="Barry K."/>
            <person name="Cushman J."/>
            <person name="Schmutz J."/>
            <person name="Tran D."/>
            <person name="Hathwaick L.T."/>
            <person name="Yim W.C."/>
            <person name="Jenkins J."/>
            <person name="Mckie-Krisberg Z.M."/>
            <person name="Prochnik S."/>
            <person name="Lindquist E."/>
            <person name="Dockter R.B."/>
            <person name="Adam C."/>
            <person name="Molina H."/>
            <person name="Bunkerborg J."/>
            <person name="Jin E."/>
            <person name="Buchheim M."/>
            <person name="Magnuson J."/>
        </authorList>
    </citation>
    <scope>NUCLEOTIDE SEQUENCE</scope>
    <source>
        <strain evidence="2">CCAP 19/18</strain>
    </source>
</reference>
<evidence type="ECO:0000313" key="3">
    <source>
        <dbReference type="Proteomes" id="UP000815325"/>
    </source>
</evidence>
<name>A0ABQ7GB67_DUNSA</name>
<dbReference type="EMBL" id="MU069917">
    <property type="protein sequence ID" value="KAF5831844.1"/>
    <property type="molecule type" value="Genomic_DNA"/>
</dbReference>
<comment type="caution">
    <text evidence="2">The sequence shown here is derived from an EMBL/GenBank/DDBJ whole genome shotgun (WGS) entry which is preliminary data.</text>
</comment>
<protein>
    <submittedName>
        <fullName evidence="2">Uncharacterized protein</fullName>
    </submittedName>
</protein>
<evidence type="ECO:0000313" key="2">
    <source>
        <dbReference type="EMBL" id="KAF5831844.1"/>
    </source>
</evidence>
<dbReference type="Proteomes" id="UP000815325">
    <property type="component" value="Unassembled WGS sequence"/>
</dbReference>
<accession>A0ABQ7GB67</accession>
<gene>
    <name evidence="2" type="ORF">DUNSADRAFT_12531</name>
</gene>
<keyword evidence="3" id="KW-1185">Reference proteome</keyword>
<evidence type="ECO:0000256" key="1">
    <source>
        <dbReference type="SAM" id="MobiDB-lite"/>
    </source>
</evidence>
<feature type="region of interest" description="Disordered" evidence="1">
    <location>
        <begin position="48"/>
        <end position="67"/>
    </location>
</feature>
<feature type="compositionally biased region" description="Polar residues" evidence="1">
    <location>
        <begin position="48"/>
        <end position="60"/>
    </location>
</feature>
<sequence length="277" mass="30532">MLRAFSMRCPAGSGTRAVTDVAGKFVPVAHQPIKAICWTPAPVRSPLSTNAAAEPATTQPARERAPSVPLYKGQQMSEAVSAAEGHIAGPGFFQLAVRSEPQANGAMRLLQNLAASQKQAGKTMEVRWISMRRRPDEQQQQQQQQPRTFNFRHLLVCQAAEPRTPVPEKEIRVSAQSQHREIALRAYDVLKEEAIKPAALPTCALTAIGVTSHVQAFKVIHTLRVMLRNIKRGLVVQLDTHKAPNKNEDGTEVLGLRYNIFLEELPETSRPSDNGNQ</sequence>
<organism evidence="2 3">
    <name type="scientific">Dunaliella salina</name>
    <name type="common">Green alga</name>
    <name type="synonym">Protococcus salinus</name>
    <dbReference type="NCBI Taxonomy" id="3046"/>
    <lineage>
        <taxon>Eukaryota</taxon>
        <taxon>Viridiplantae</taxon>
        <taxon>Chlorophyta</taxon>
        <taxon>core chlorophytes</taxon>
        <taxon>Chlorophyceae</taxon>
        <taxon>CS clade</taxon>
        <taxon>Chlamydomonadales</taxon>
        <taxon>Dunaliellaceae</taxon>
        <taxon>Dunaliella</taxon>
    </lineage>
</organism>
<proteinExistence type="predicted"/>